<keyword evidence="2 5" id="KW-0732">Signal</keyword>
<evidence type="ECO:0000313" key="8">
    <source>
        <dbReference type="Proteomes" id="UP000238954"/>
    </source>
</evidence>
<protein>
    <recommendedName>
        <fullName evidence="6">Outer membrane protein beta-barrel domain-containing protein</fullName>
    </recommendedName>
</protein>
<evidence type="ECO:0000259" key="6">
    <source>
        <dbReference type="Pfam" id="PF13505"/>
    </source>
</evidence>
<reference evidence="8" key="1">
    <citation type="submission" date="2017-11" db="EMBL/GenBank/DDBJ databases">
        <title>The complete genome sequence of Sphingopyxis pomeranensis sp. nov. strain WS5A3p.</title>
        <authorList>
            <person name="Kaminski M.A."/>
        </authorList>
    </citation>
    <scope>NUCLEOTIDE SEQUENCE [LARGE SCALE GENOMIC DNA]</scope>
    <source>
        <strain evidence="8">WS5A3p</strain>
    </source>
</reference>
<dbReference type="PANTHER" id="PTHR34001:SF3">
    <property type="entry name" value="BLL7405 PROTEIN"/>
    <property type="match status" value="1"/>
</dbReference>
<feature type="chain" id="PRO_5015398532" description="Outer membrane protein beta-barrel domain-containing protein" evidence="5">
    <location>
        <begin position="22"/>
        <end position="282"/>
    </location>
</feature>
<accession>A0A2S8B409</accession>
<name>A0A2S8B409_9SPHN</name>
<dbReference type="SUPFAM" id="SSF56925">
    <property type="entry name" value="OMPA-like"/>
    <property type="match status" value="1"/>
</dbReference>
<keyword evidence="8" id="KW-1185">Reference proteome</keyword>
<evidence type="ECO:0000256" key="1">
    <source>
        <dbReference type="ARBA" id="ARBA00004370"/>
    </source>
</evidence>
<dbReference type="InterPro" id="IPR011250">
    <property type="entry name" value="OMP/PagP_B-barrel"/>
</dbReference>
<gene>
    <name evidence="7" type="ORF">CVO77_19220</name>
</gene>
<dbReference type="AlphaFoldDB" id="A0A2S8B409"/>
<dbReference type="InterPro" id="IPR051692">
    <property type="entry name" value="OMP-like"/>
</dbReference>
<evidence type="ECO:0000313" key="7">
    <source>
        <dbReference type="EMBL" id="PQM27083.1"/>
    </source>
</evidence>
<keyword evidence="3" id="KW-0472">Membrane</keyword>
<dbReference type="OrthoDB" id="9815357at2"/>
<comment type="caution">
    <text evidence="7">The sequence shown here is derived from an EMBL/GenBank/DDBJ whole genome shotgun (WGS) entry which is preliminary data.</text>
</comment>
<evidence type="ECO:0000256" key="5">
    <source>
        <dbReference type="SAM" id="SignalP"/>
    </source>
</evidence>
<sequence length="282" mass="29271">MKFAALLAASAATLFTVPAAAQDASGGGRDTARDFNGPYVSIGGGGTLQGSDRGETLVFDTDRDGSYGDPVKTVGGTDAFAPGFCNGAATGTANVGCRNDKDGPEYFGRLGYDRRMGNIVIGALVEGGRSEARDSVSGFSTTPAAYTLSREADWQASARLRAGYTPGGGALFYVTGGPAYARLDNRFVTTNTANSFADNGKTNGWGYAAGGGAEIMVTNRIGVGLEYLYTDLKDKDYVVNVGAGTANPATNPFLLNGGGTDIQRSDPHFRTHSVRGTLSFRF</sequence>
<dbReference type="InterPro" id="IPR027385">
    <property type="entry name" value="Beta-barrel_OMP"/>
</dbReference>
<organism evidence="7 8">
    <name type="scientific">Sphingopyxis lindanitolerans</name>
    <dbReference type="NCBI Taxonomy" id="2054227"/>
    <lineage>
        <taxon>Bacteria</taxon>
        <taxon>Pseudomonadati</taxon>
        <taxon>Pseudomonadota</taxon>
        <taxon>Alphaproteobacteria</taxon>
        <taxon>Sphingomonadales</taxon>
        <taxon>Sphingomonadaceae</taxon>
        <taxon>Sphingopyxis</taxon>
    </lineage>
</organism>
<feature type="domain" description="Outer membrane protein beta-barrel" evidence="6">
    <location>
        <begin position="9"/>
        <end position="243"/>
    </location>
</feature>
<evidence type="ECO:0000256" key="4">
    <source>
        <dbReference type="ARBA" id="ARBA00038306"/>
    </source>
</evidence>
<dbReference type="RefSeq" id="WP_106000452.1">
    <property type="nucleotide sequence ID" value="NZ_CM009578.1"/>
</dbReference>
<dbReference type="Proteomes" id="UP000238954">
    <property type="component" value="Chromosome"/>
</dbReference>
<dbReference type="EMBL" id="PHFW01000003">
    <property type="protein sequence ID" value="PQM27083.1"/>
    <property type="molecule type" value="Genomic_DNA"/>
</dbReference>
<feature type="signal peptide" evidence="5">
    <location>
        <begin position="1"/>
        <end position="21"/>
    </location>
</feature>
<comment type="subcellular location">
    <subcellularLocation>
        <location evidence="1">Membrane</location>
    </subcellularLocation>
</comment>
<dbReference type="Pfam" id="PF13505">
    <property type="entry name" value="OMP_b-brl"/>
    <property type="match status" value="1"/>
</dbReference>
<evidence type="ECO:0000256" key="3">
    <source>
        <dbReference type="ARBA" id="ARBA00023136"/>
    </source>
</evidence>
<dbReference type="PANTHER" id="PTHR34001">
    <property type="entry name" value="BLL7405 PROTEIN"/>
    <property type="match status" value="1"/>
</dbReference>
<evidence type="ECO:0000256" key="2">
    <source>
        <dbReference type="ARBA" id="ARBA00022729"/>
    </source>
</evidence>
<proteinExistence type="inferred from homology"/>
<dbReference type="Gene3D" id="2.40.160.20">
    <property type="match status" value="1"/>
</dbReference>
<dbReference type="GO" id="GO:0016020">
    <property type="term" value="C:membrane"/>
    <property type="evidence" value="ECO:0007669"/>
    <property type="project" value="UniProtKB-SubCell"/>
</dbReference>
<comment type="similarity">
    <text evidence="4">Belongs to the Omp25/RopB family.</text>
</comment>